<dbReference type="AlphaFoldDB" id="A0A914A8D3"/>
<dbReference type="InterPro" id="IPR036058">
    <property type="entry name" value="Kazal_dom_sf"/>
</dbReference>
<evidence type="ECO:0000256" key="6">
    <source>
        <dbReference type="SAM" id="SignalP"/>
    </source>
</evidence>
<feature type="chain" id="PRO_5037088530" description="Kazal-like domain-containing protein" evidence="6">
    <location>
        <begin position="24"/>
        <end position="86"/>
    </location>
</feature>
<dbReference type="OrthoDB" id="126772at2759"/>
<name>A0A914A8D3_PATMI</name>
<feature type="signal peptide" evidence="6">
    <location>
        <begin position="1"/>
        <end position="23"/>
    </location>
</feature>
<dbReference type="Gene3D" id="3.30.60.30">
    <property type="match status" value="1"/>
</dbReference>
<sequence length="86" mass="9013">MRLLALVLCSVFAALGLSAVCSAENFPRQTDLGYCKNLGDLMCTLEYAPICGSDGNTYANVCALCAAIAHGDASESVTYVPGECER</sequence>
<organism evidence="8 9">
    <name type="scientific">Patiria miniata</name>
    <name type="common">Bat star</name>
    <name type="synonym">Asterina miniata</name>
    <dbReference type="NCBI Taxonomy" id="46514"/>
    <lineage>
        <taxon>Eukaryota</taxon>
        <taxon>Metazoa</taxon>
        <taxon>Echinodermata</taxon>
        <taxon>Eleutherozoa</taxon>
        <taxon>Asterozoa</taxon>
        <taxon>Asteroidea</taxon>
        <taxon>Valvatacea</taxon>
        <taxon>Valvatida</taxon>
        <taxon>Asterinidae</taxon>
        <taxon>Patiria</taxon>
    </lineage>
</organism>
<dbReference type="PROSITE" id="PS00282">
    <property type="entry name" value="KAZAL_1"/>
    <property type="match status" value="1"/>
</dbReference>
<evidence type="ECO:0000259" key="7">
    <source>
        <dbReference type="PROSITE" id="PS51465"/>
    </source>
</evidence>
<dbReference type="PANTHER" id="PTHR47499:SF1">
    <property type="entry name" value="SERINE PROTEASE INHIBITOR KAZAL-TYPE 7"/>
    <property type="match status" value="1"/>
</dbReference>
<evidence type="ECO:0000256" key="1">
    <source>
        <dbReference type="ARBA" id="ARBA00004613"/>
    </source>
</evidence>
<evidence type="ECO:0000256" key="3">
    <source>
        <dbReference type="ARBA" id="ARBA00022690"/>
    </source>
</evidence>
<dbReference type="GO" id="GO:0005576">
    <property type="term" value="C:extracellular region"/>
    <property type="evidence" value="ECO:0007669"/>
    <property type="project" value="UniProtKB-SubCell"/>
</dbReference>
<keyword evidence="6" id="KW-0732">Signal</keyword>
<dbReference type="PROSITE" id="PS51465">
    <property type="entry name" value="KAZAL_2"/>
    <property type="match status" value="1"/>
</dbReference>
<keyword evidence="3" id="KW-0646">Protease inhibitor</keyword>
<dbReference type="Pfam" id="PF00050">
    <property type="entry name" value="Kazal_1"/>
    <property type="match status" value="1"/>
</dbReference>
<protein>
    <recommendedName>
        <fullName evidence="7">Kazal-like domain-containing protein</fullName>
    </recommendedName>
</protein>
<dbReference type="PANTHER" id="PTHR47499">
    <property type="entry name" value="SERINE PROTEASE INHIBITOR KAZAL-TYPE 7 SPINK7"/>
    <property type="match status" value="1"/>
</dbReference>
<evidence type="ECO:0000313" key="9">
    <source>
        <dbReference type="Proteomes" id="UP000887568"/>
    </source>
</evidence>
<comment type="subcellular location">
    <subcellularLocation>
        <location evidence="1">Secreted</location>
    </subcellularLocation>
</comment>
<reference evidence="8" key="1">
    <citation type="submission" date="2022-11" db="UniProtKB">
        <authorList>
            <consortium name="EnsemblMetazoa"/>
        </authorList>
    </citation>
    <scope>IDENTIFICATION</scope>
</reference>
<dbReference type="SMART" id="SM00280">
    <property type="entry name" value="KAZAL"/>
    <property type="match status" value="1"/>
</dbReference>
<dbReference type="EnsemblMetazoa" id="XM_038203751.1">
    <property type="protein sequence ID" value="XP_038059679.1"/>
    <property type="gene ID" value="LOC119730731"/>
</dbReference>
<dbReference type="GO" id="GO:0004867">
    <property type="term" value="F:serine-type endopeptidase inhibitor activity"/>
    <property type="evidence" value="ECO:0007669"/>
    <property type="project" value="UniProtKB-KW"/>
</dbReference>
<accession>A0A914A8D3</accession>
<dbReference type="RefSeq" id="XP_038059679.1">
    <property type="nucleotide sequence ID" value="XM_038203751.1"/>
</dbReference>
<keyword evidence="9" id="KW-1185">Reference proteome</keyword>
<keyword evidence="2" id="KW-0964">Secreted</keyword>
<proteinExistence type="predicted"/>
<dbReference type="GeneID" id="119730731"/>
<dbReference type="InterPro" id="IPR001239">
    <property type="entry name" value="Prot_inh_Kazal-m"/>
</dbReference>
<dbReference type="InterPro" id="IPR050159">
    <property type="entry name" value="Kazal-type_SerProtInhib"/>
</dbReference>
<dbReference type="InterPro" id="IPR002350">
    <property type="entry name" value="Kazal_dom"/>
</dbReference>
<evidence type="ECO:0000256" key="5">
    <source>
        <dbReference type="ARBA" id="ARBA00023157"/>
    </source>
</evidence>
<keyword evidence="5" id="KW-1015">Disulfide bond</keyword>
<evidence type="ECO:0000313" key="8">
    <source>
        <dbReference type="EnsemblMetazoa" id="XP_038059679.1"/>
    </source>
</evidence>
<keyword evidence="4" id="KW-0722">Serine protease inhibitor</keyword>
<dbReference type="Proteomes" id="UP000887568">
    <property type="component" value="Unplaced"/>
</dbReference>
<feature type="domain" description="Kazal-like" evidence="7">
    <location>
        <begin position="29"/>
        <end position="86"/>
    </location>
</feature>
<evidence type="ECO:0000256" key="2">
    <source>
        <dbReference type="ARBA" id="ARBA00022525"/>
    </source>
</evidence>
<dbReference type="PRINTS" id="PR00290">
    <property type="entry name" value="KAZALINHBTR"/>
</dbReference>
<dbReference type="SUPFAM" id="SSF100895">
    <property type="entry name" value="Kazal-type serine protease inhibitors"/>
    <property type="match status" value="1"/>
</dbReference>
<evidence type="ECO:0000256" key="4">
    <source>
        <dbReference type="ARBA" id="ARBA00022900"/>
    </source>
</evidence>